<dbReference type="InterPro" id="IPR011766">
    <property type="entry name" value="TPP_enzyme_TPP-bd"/>
</dbReference>
<dbReference type="HAMAP" id="MF_01659">
    <property type="entry name" value="MenD"/>
    <property type="match status" value="1"/>
</dbReference>
<dbReference type="PANTHER" id="PTHR42916">
    <property type="entry name" value="2-SUCCINYL-5-ENOLPYRUVYL-6-HYDROXY-3-CYCLOHEXENE-1-CARBOXYLATE SYNTHASE"/>
    <property type="match status" value="1"/>
</dbReference>
<dbReference type="GO" id="GO:0070204">
    <property type="term" value="F:2-succinyl-5-enolpyruvyl-6-hydroxy-3-cyclohexene-1-carboxylic-acid synthase activity"/>
    <property type="evidence" value="ECO:0007669"/>
    <property type="project" value="UniProtKB-EC"/>
</dbReference>
<reference evidence="8" key="1">
    <citation type="submission" date="2018-06" db="EMBL/GenBank/DDBJ databases">
        <authorList>
            <person name="Zhirakovskaya E."/>
        </authorList>
    </citation>
    <scope>NUCLEOTIDE SEQUENCE</scope>
</reference>
<dbReference type="InterPro" id="IPR029035">
    <property type="entry name" value="DHS-like_NAD/FAD-binding_dom"/>
</dbReference>
<keyword evidence="4" id="KW-0786">Thiamine pyrophosphate</keyword>
<dbReference type="InterPro" id="IPR004433">
    <property type="entry name" value="MenaQ_synth_MenD"/>
</dbReference>
<dbReference type="InterPro" id="IPR029061">
    <property type="entry name" value="THDP-binding"/>
</dbReference>
<evidence type="ECO:0000256" key="3">
    <source>
        <dbReference type="ARBA" id="ARBA00022842"/>
    </source>
</evidence>
<dbReference type="EC" id="2.2.1.9" evidence="8"/>
<name>A0A3B1BYD5_9ZZZZ</name>
<feature type="domain" description="Thiamine pyrophosphate enzyme TPP-binding" evidence="6">
    <location>
        <begin position="448"/>
        <end position="563"/>
    </location>
</feature>
<gene>
    <name evidence="8" type="ORF">MNBD_IGNAVI01-813</name>
</gene>
<protein>
    <submittedName>
        <fullName evidence="8">2-succinyl-5-enolpyruvyl-6-hydroxy-3-cyclohexene-1-carboxylic-acid synthase</fullName>
        <ecNumber evidence="8">2.2.1.9</ecNumber>
    </submittedName>
</protein>
<dbReference type="SUPFAM" id="SSF52467">
    <property type="entry name" value="DHS-like NAD/FAD-binding domain"/>
    <property type="match status" value="1"/>
</dbReference>
<keyword evidence="1 8" id="KW-0808">Transferase</keyword>
<dbReference type="EMBL" id="UOGD01000142">
    <property type="protein sequence ID" value="VAX19521.1"/>
    <property type="molecule type" value="Genomic_DNA"/>
</dbReference>
<dbReference type="Pfam" id="PF02775">
    <property type="entry name" value="TPP_enzyme_C"/>
    <property type="match status" value="1"/>
</dbReference>
<organism evidence="8">
    <name type="scientific">hydrothermal vent metagenome</name>
    <dbReference type="NCBI Taxonomy" id="652676"/>
    <lineage>
        <taxon>unclassified sequences</taxon>
        <taxon>metagenomes</taxon>
        <taxon>ecological metagenomes</taxon>
    </lineage>
</organism>
<feature type="domain" description="Thiamine pyrophosphate enzyme N-terminal TPP-binding" evidence="7">
    <location>
        <begin position="13"/>
        <end position="125"/>
    </location>
</feature>
<keyword evidence="5" id="KW-0464">Manganese</keyword>
<dbReference type="Gene3D" id="3.40.50.970">
    <property type="match status" value="2"/>
</dbReference>
<dbReference type="NCBIfam" id="TIGR00173">
    <property type="entry name" value="menD"/>
    <property type="match status" value="1"/>
</dbReference>
<keyword evidence="2" id="KW-0479">Metal-binding</keyword>
<dbReference type="SUPFAM" id="SSF52518">
    <property type="entry name" value="Thiamin diphosphate-binding fold (THDP-binding)"/>
    <property type="match status" value="2"/>
</dbReference>
<evidence type="ECO:0000313" key="8">
    <source>
        <dbReference type="EMBL" id="VAX19521.1"/>
    </source>
</evidence>
<dbReference type="CDD" id="cd02009">
    <property type="entry name" value="TPP_SHCHC_synthase"/>
    <property type="match status" value="1"/>
</dbReference>
<keyword evidence="3" id="KW-0460">Magnesium</keyword>
<dbReference type="Gene3D" id="3.40.50.1220">
    <property type="entry name" value="TPP-binding domain"/>
    <property type="match status" value="1"/>
</dbReference>
<dbReference type="GO" id="GO:0046872">
    <property type="term" value="F:metal ion binding"/>
    <property type="evidence" value="ECO:0007669"/>
    <property type="project" value="UniProtKB-KW"/>
</dbReference>
<evidence type="ECO:0000256" key="2">
    <source>
        <dbReference type="ARBA" id="ARBA00022723"/>
    </source>
</evidence>
<dbReference type="PIRSF" id="PIRSF004983">
    <property type="entry name" value="MenD"/>
    <property type="match status" value="1"/>
</dbReference>
<evidence type="ECO:0000259" key="6">
    <source>
        <dbReference type="Pfam" id="PF02775"/>
    </source>
</evidence>
<dbReference type="GO" id="GO:0030976">
    <property type="term" value="F:thiamine pyrophosphate binding"/>
    <property type="evidence" value="ECO:0007669"/>
    <property type="project" value="InterPro"/>
</dbReference>
<accession>A0A3B1BYD5</accession>
<evidence type="ECO:0000256" key="1">
    <source>
        <dbReference type="ARBA" id="ARBA00022679"/>
    </source>
</evidence>
<dbReference type="AlphaFoldDB" id="A0A3B1BYD5"/>
<dbReference type="PANTHER" id="PTHR42916:SF1">
    <property type="entry name" value="PROTEIN PHYLLO, CHLOROPLASTIC"/>
    <property type="match status" value="1"/>
</dbReference>
<proteinExistence type="inferred from homology"/>
<dbReference type="InterPro" id="IPR012001">
    <property type="entry name" value="Thiamin_PyroP_enz_TPP-bd_dom"/>
</dbReference>
<dbReference type="CDD" id="cd07037">
    <property type="entry name" value="TPP_PYR_MenD"/>
    <property type="match status" value="1"/>
</dbReference>
<evidence type="ECO:0000259" key="7">
    <source>
        <dbReference type="Pfam" id="PF02776"/>
    </source>
</evidence>
<dbReference type="GO" id="GO:0009234">
    <property type="term" value="P:menaquinone biosynthetic process"/>
    <property type="evidence" value="ECO:0007669"/>
    <property type="project" value="InterPro"/>
</dbReference>
<evidence type="ECO:0000256" key="5">
    <source>
        <dbReference type="ARBA" id="ARBA00023211"/>
    </source>
</evidence>
<dbReference type="Pfam" id="PF02776">
    <property type="entry name" value="TPP_enzyme_N"/>
    <property type="match status" value="1"/>
</dbReference>
<sequence length="592" mass="66645">MKQSINRNILWTELFVSALERLGVKHACISPGSRNTPLTIAFQRSSKIKSYIHVDERSSGFFALGLANKTNKPVVIVTTSGTAVAELYPAIIEAYQQRVSLIVCTADRPLHLLNTGANQTINQIDIYNNHIHKYYSADLPGTNSKAFNHLLSITKNAFSESIKSNRPVHINFPFDKPFEPSRETDKIDKEFLKKVKNKFKSMSDPQPQNKIKASDIVFILRQIKNSKRRIILAGPLNIMNRKLNSLFQFAKKTNSLILADGLSGLRITKITSNNLIVNHPSFLRSVKVRKNLDPDLVIQIGSAPTSNSVLDFYADSKAIKIIINQFGELKDPSRTTDKIISAEYSKLLETLNNSIDKNFKHETDKEWLKIYSEIDKRSEEIKQKSFTKSLFPFEGKIISEVINLAPDSANIMVSNSLPVRDVDAFAGRSKKRINIFSNRGASGIDGIISTSSGIAVEDKNPTFLIIGDLAFYHDITGLLSLKKYSIPIVIILLNNSGGGIFELLPIAKEKIDFQNYFKTPLGVDFKNITKAFYGNYKIIKNWNEFSNELKKAAKRKSFSVLEIKIDSQKTLQIRKNIWNEIKQTAESLINGN</sequence>
<evidence type="ECO:0000256" key="4">
    <source>
        <dbReference type="ARBA" id="ARBA00023052"/>
    </source>
</evidence>